<feature type="domain" description="GH10" evidence="5">
    <location>
        <begin position="1"/>
        <end position="184"/>
    </location>
</feature>
<dbReference type="PANTHER" id="PTHR31490:SF2">
    <property type="entry name" value="GLYCOSYL HYDROLASE FAMILY 10 PROTEIN"/>
    <property type="match status" value="1"/>
</dbReference>
<dbReference type="InterPro" id="IPR017853">
    <property type="entry name" value="GH"/>
</dbReference>
<dbReference type="AlphaFoldDB" id="A0AAD7LKB8"/>
<dbReference type="PANTHER" id="PTHR31490">
    <property type="entry name" value="GLYCOSYL HYDROLASE"/>
    <property type="match status" value="1"/>
</dbReference>
<dbReference type="Pfam" id="PF00331">
    <property type="entry name" value="Glyco_hydro_10"/>
    <property type="match status" value="1"/>
</dbReference>
<accession>A0AAD7LKB8</accession>
<evidence type="ECO:0000313" key="6">
    <source>
        <dbReference type="EMBL" id="KAJ7959703.1"/>
    </source>
</evidence>
<dbReference type="EMBL" id="JARAOO010000008">
    <property type="protein sequence ID" value="KAJ7959703.1"/>
    <property type="molecule type" value="Genomic_DNA"/>
</dbReference>
<dbReference type="InterPro" id="IPR044846">
    <property type="entry name" value="GH10"/>
</dbReference>
<dbReference type="KEGG" id="qsa:O6P43_020244"/>
<dbReference type="InterPro" id="IPR001000">
    <property type="entry name" value="GH10_dom"/>
</dbReference>
<comment type="similarity">
    <text evidence="1">Belongs to the glycosyl hydrolase 10 (cellulase F) family.</text>
</comment>
<keyword evidence="3" id="KW-0119">Carbohydrate metabolism</keyword>
<evidence type="ECO:0000259" key="5">
    <source>
        <dbReference type="PROSITE" id="PS51760"/>
    </source>
</evidence>
<reference evidence="6" key="1">
    <citation type="journal article" date="2023" name="Science">
        <title>Elucidation of the pathway for biosynthesis of saponin adjuvants from the soapbark tree.</title>
        <authorList>
            <person name="Reed J."/>
            <person name="Orme A."/>
            <person name="El-Demerdash A."/>
            <person name="Owen C."/>
            <person name="Martin L.B.B."/>
            <person name="Misra R.C."/>
            <person name="Kikuchi S."/>
            <person name="Rejzek M."/>
            <person name="Martin A.C."/>
            <person name="Harkess A."/>
            <person name="Leebens-Mack J."/>
            <person name="Louveau T."/>
            <person name="Stephenson M.J."/>
            <person name="Osbourn A."/>
        </authorList>
    </citation>
    <scope>NUCLEOTIDE SEQUENCE</scope>
    <source>
        <strain evidence="6">S10</strain>
    </source>
</reference>
<keyword evidence="2" id="KW-0378">Hydrolase</keyword>
<gene>
    <name evidence="6" type="ORF">O6P43_020244</name>
</gene>
<comment type="caution">
    <text evidence="6">The sequence shown here is derived from an EMBL/GenBank/DDBJ whole genome shotgun (WGS) entry which is preliminary data.</text>
</comment>
<dbReference type="PROSITE" id="PS51760">
    <property type="entry name" value="GH10_2"/>
    <property type="match status" value="1"/>
</dbReference>
<evidence type="ECO:0000313" key="7">
    <source>
        <dbReference type="Proteomes" id="UP001163823"/>
    </source>
</evidence>
<keyword evidence="7" id="KW-1185">Reference proteome</keyword>
<name>A0AAD7LKB8_QUISA</name>
<evidence type="ECO:0000256" key="2">
    <source>
        <dbReference type="ARBA" id="ARBA00022801"/>
    </source>
</evidence>
<dbReference type="SUPFAM" id="SSF51445">
    <property type="entry name" value="(Trans)glycosidases"/>
    <property type="match status" value="1"/>
</dbReference>
<proteinExistence type="inferred from homology"/>
<keyword evidence="4" id="KW-0624">Polysaccharide degradation</keyword>
<dbReference type="GO" id="GO:0000272">
    <property type="term" value="P:polysaccharide catabolic process"/>
    <property type="evidence" value="ECO:0007669"/>
    <property type="project" value="UniProtKB-KW"/>
</dbReference>
<dbReference type="Gene3D" id="3.20.20.80">
    <property type="entry name" value="Glycosidases"/>
    <property type="match status" value="1"/>
</dbReference>
<dbReference type="GO" id="GO:0031176">
    <property type="term" value="F:endo-1,4-beta-xylanase activity"/>
    <property type="evidence" value="ECO:0007669"/>
    <property type="project" value="UniProtKB-ARBA"/>
</dbReference>
<protein>
    <submittedName>
        <fullName evidence="6">Endo-1,4-beta-xylanase</fullName>
    </submittedName>
</protein>
<organism evidence="6 7">
    <name type="scientific">Quillaja saponaria</name>
    <name type="common">Soap bark tree</name>
    <dbReference type="NCBI Taxonomy" id="32244"/>
    <lineage>
        <taxon>Eukaryota</taxon>
        <taxon>Viridiplantae</taxon>
        <taxon>Streptophyta</taxon>
        <taxon>Embryophyta</taxon>
        <taxon>Tracheophyta</taxon>
        <taxon>Spermatophyta</taxon>
        <taxon>Magnoliopsida</taxon>
        <taxon>eudicotyledons</taxon>
        <taxon>Gunneridae</taxon>
        <taxon>Pentapetalae</taxon>
        <taxon>rosids</taxon>
        <taxon>fabids</taxon>
        <taxon>Fabales</taxon>
        <taxon>Quillajaceae</taxon>
        <taxon>Quillaja</taxon>
    </lineage>
</organism>
<evidence type="ECO:0000256" key="3">
    <source>
        <dbReference type="ARBA" id="ARBA00023277"/>
    </source>
</evidence>
<sequence length="213" mass="24150">MSRYKGQLIAWDVVNENMHFSFFESKLGENISAKIYNEAHRVDGNVTLFLNEYNTIEYSGDGSANPTKYLQKLREIQNYPGNSGLPLGIGLESHFTTPNLPYVRASIDTLAATGFPIWLTELDVSCQPLQTQYLEQILREAHSHPKVEGIMMWTGRDPNKGCWRMCLTDSNFKNLPTGDVVDKLLQEWGLRRIEGTTDTNGSLKLPFSMVIMK</sequence>
<evidence type="ECO:0000256" key="1">
    <source>
        <dbReference type="ARBA" id="ARBA00007495"/>
    </source>
</evidence>
<evidence type="ECO:0000256" key="4">
    <source>
        <dbReference type="ARBA" id="ARBA00023326"/>
    </source>
</evidence>
<dbReference type="Proteomes" id="UP001163823">
    <property type="component" value="Chromosome 8"/>
</dbReference>